<reference evidence="1" key="1">
    <citation type="submission" date="2021-01" db="UniProtKB">
        <authorList>
            <consortium name="EnsemblMetazoa"/>
        </authorList>
    </citation>
    <scope>IDENTIFICATION</scope>
</reference>
<name>A0A7M5VFR9_9CNID</name>
<dbReference type="EnsemblMetazoa" id="CLYHEMT011126.1">
    <property type="protein sequence ID" value="CLYHEMP011126.1"/>
    <property type="gene ID" value="CLYHEMG011126"/>
</dbReference>
<dbReference type="Proteomes" id="UP000594262">
    <property type="component" value="Unplaced"/>
</dbReference>
<accession>A0A7M5VFR9</accession>
<evidence type="ECO:0000313" key="1">
    <source>
        <dbReference type="EnsemblMetazoa" id="CLYHEMP011126.1"/>
    </source>
</evidence>
<proteinExistence type="predicted"/>
<dbReference type="AlphaFoldDB" id="A0A7M5VFR9"/>
<protein>
    <submittedName>
        <fullName evidence="1">Uncharacterized protein</fullName>
    </submittedName>
</protein>
<organism evidence="1 2">
    <name type="scientific">Clytia hemisphaerica</name>
    <dbReference type="NCBI Taxonomy" id="252671"/>
    <lineage>
        <taxon>Eukaryota</taxon>
        <taxon>Metazoa</taxon>
        <taxon>Cnidaria</taxon>
        <taxon>Hydrozoa</taxon>
        <taxon>Hydroidolina</taxon>
        <taxon>Leptothecata</taxon>
        <taxon>Obeliida</taxon>
        <taxon>Clytiidae</taxon>
        <taxon>Clytia</taxon>
    </lineage>
</organism>
<evidence type="ECO:0000313" key="2">
    <source>
        <dbReference type="Proteomes" id="UP000594262"/>
    </source>
</evidence>
<sequence length="283" mass="32583">MDGKQLHGLVWKITAELQPLCSLLVEAFASYHNNDLAATPSQAFAKRMKDTYNGQKKKIYSLATNKFFDNNNPKKDNLRKDIGFNNLDIQVLLKLLIETDFLFERDKGTCGVHHSAKCCNSCKHKMKRCPLCNCDKADCGKLCCKLCGKCVKCSRDKFEDFKEFYLSGKDKNCDIITMENSNLCYMANLKASLEVMLKWRNLFHVTREECEHFVCNRSKSLGNNFKDINGGQDELFKIIHMAIKTVIKLLSDPNYFDGKVDFRKQVKEIENDFDEIIDSDSKF</sequence>
<keyword evidence="2" id="KW-1185">Reference proteome</keyword>